<gene>
    <name evidence="6 7" type="primary">lgals4</name>
</gene>
<dbReference type="CTD" id="3960"/>
<dbReference type="AGR" id="ZFIN:ZDB-GENE-141222-13"/>
<dbReference type="Bgee" id="ENSDARG00000104016">
    <property type="expression patterns" value="Expressed in zone of skin and 8 other cell types or tissues"/>
</dbReference>
<dbReference type="ZFIN" id="ZDB-GENE-141222-13">
    <property type="gene designation" value="lgals4"/>
</dbReference>
<feature type="domain" description="Galectin" evidence="3">
    <location>
        <begin position="1638"/>
        <end position="1767"/>
    </location>
</feature>
<dbReference type="RefSeq" id="XP_005173755.1">
    <property type="nucleotide sequence ID" value="XM_005173698.5"/>
</dbReference>
<feature type="domain" description="Galectin" evidence="3">
    <location>
        <begin position="2123"/>
        <end position="2252"/>
    </location>
</feature>
<name>A0A0R4II06_DANRE</name>
<dbReference type="Proteomes" id="UP000000437">
    <property type="component" value="Chromosome 18"/>
</dbReference>
<dbReference type="EMBL" id="CU640433">
    <property type="status" value="NOT_ANNOTATED_CDS"/>
    <property type="molecule type" value="Genomic_DNA"/>
</dbReference>
<feature type="domain" description="Galectin" evidence="3">
    <location>
        <begin position="390"/>
        <end position="519"/>
    </location>
</feature>
<dbReference type="SMART" id="SM00908">
    <property type="entry name" value="Gal-bind_lectin"/>
    <property type="match status" value="16"/>
</dbReference>
<feature type="domain" description="Galectin" evidence="3">
    <location>
        <begin position="1777"/>
        <end position="1906"/>
    </location>
</feature>
<dbReference type="PROSITE" id="PS51304">
    <property type="entry name" value="GALECTIN"/>
    <property type="match status" value="16"/>
</dbReference>
<feature type="domain" description="Galectin" evidence="3">
    <location>
        <begin position="1153"/>
        <end position="1282"/>
    </location>
</feature>
<dbReference type="GeneTree" id="ENSGT00940000160378"/>
<evidence type="ECO:0000256" key="1">
    <source>
        <dbReference type="ARBA" id="ARBA00022734"/>
    </source>
</evidence>
<dbReference type="Gene3D" id="2.60.120.200">
    <property type="match status" value="16"/>
</dbReference>
<keyword evidence="1" id="KW-0430">Lectin</keyword>
<feature type="domain" description="Galectin" evidence="3">
    <location>
        <begin position="23"/>
        <end position="152"/>
    </location>
</feature>
<accession>A0A8M2BLB8</accession>
<keyword evidence="8" id="KW-1267">Proteomics identification</keyword>
<dbReference type="SMR" id="A0A0R4II06"/>
<dbReference type="SMART" id="SM00276">
    <property type="entry name" value="GLECT"/>
    <property type="match status" value="16"/>
</dbReference>
<evidence type="ECO:0000313" key="5">
    <source>
        <dbReference type="Proteomes" id="UP000000437"/>
    </source>
</evidence>
<accession>A0A0R4II06</accession>
<keyword evidence="5" id="KW-1185">Reference proteome</keyword>
<dbReference type="InterPro" id="IPR001079">
    <property type="entry name" value="Galectin_CRD"/>
</dbReference>
<dbReference type="GO" id="GO:0030246">
    <property type="term" value="F:carbohydrate binding"/>
    <property type="evidence" value="ECO:0000318"/>
    <property type="project" value="GO_Central"/>
</dbReference>
<evidence type="ECO:0000313" key="6">
    <source>
        <dbReference type="RefSeq" id="XP_005173755.1"/>
    </source>
</evidence>
<evidence type="ECO:0000313" key="7">
    <source>
        <dbReference type="ZFIN" id="ZDB-GENE-141222-13"/>
    </source>
</evidence>
<protein>
    <submittedName>
        <fullName evidence="4">Si:dkey-151j17.4</fullName>
    </submittedName>
    <submittedName>
        <fullName evidence="6">Uncharacterized protein lgals4 isoform X1</fullName>
    </submittedName>
</protein>
<evidence type="ECO:0007829" key="8">
    <source>
        <dbReference type="PeptideAtlas" id="A0A0R4II06"/>
    </source>
</evidence>
<feature type="domain" description="Galectin" evidence="3">
    <location>
        <begin position="2296"/>
        <end position="2427"/>
    </location>
</feature>
<evidence type="ECO:0000313" key="4">
    <source>
        <dbReference type="Ensembl" id="ENSDARP00000134965"/>
    </source>
</evidence>
<dbReference type="KEGG" id="dre:567193"/>
<dbReference type="OrthoDB" id="6251307at2759"/>
<reference evidence="4" key="2">
    <citation type="submission" date="2015-11" db="UniProtKB">
        <authorList>
            <consortium name="Ensembl"/>
        </authorList>
    </citation>
    <scope>IDENTIFICATION</scope>
    <source>
        <strain evidence="4">Tuebingen</strain>
    </source>
</reference>
<reference evidence="4 5" key="1">
    <citation type="journal article" date="2013" name="Nature">
        <title>The zebrafish reference genome sequence and its relationship to the human genome.</title>
        <authorList>
            <consortium name="Genome Reference Consortium Zebrafish"/>
            <person name="Howe K."/>
            <person name="Clark M.D."/>
            <person name="Torroja C.F."/>
            <person name="Torrance J."/>
            <person name="Berthelot C."/>
            <person name="Muffato M."/>
            <person name="Collins J.E."/>
            <person name="Humphray S."/>
            <person name="McLaren K."/>
            <person name="Matthews L."/>
            <person name="McLaren S."/>
            <person name="Sealy I."/>
            <person name="Caccamo M."/>
            <person name="Churcher C."/>
            <person name="Scott C."/>
            <person name="Barrett J.C."/>
            <person name="Koch R."/>
            <person name="Rauch G.J."/>
            <person name="White S."/>
            <person name="Chow W."/>
            <person name="Kilian B."/>
            <person name="Quintais L.T."/>
            <person name="Guerra-Assuncao J.A."/>
            <person name="Zhou Y."/>
            <person name="Gu Y."/>
            <person name="Yen J."/>
            <person name="Vogel J.H."/>
            <person name="Eyre T."/>
            <person name="Redmond S."/>
            <person name="Banerjee R."/>
            <person name="Chi J."/>
            <person name="Fu B."/>
            <person name="Langley E."/>
            <person name="Maguire S.F."/>
            <person name="Laird G.K."/>
            <person name="Lloyd D."/>
            <person name="Kenyon E."/>
            <person name="Donaldson S."/>
            <person name="Sehra H."/>
            <person name="Almeida-King J."/>
            <person name="Loveland J."/>
            <person name="Trevanion S."/>
            <person name="Jones M."/>
            <person name="Quail M."/>
            <person name="Willey D."/>
            <person name="Hunt A."/>
            <person name="Burton J."/>
            <person name="Sims S."/>
            <person name="McLay K."/>
            <person name="Plumb B."/>
            <person name="Davis J."/>
            <person name="Clee C."/>
            <person name="Oliver K."/>
            <person name="Clark R."/>
            <person name="Riddle C."/>
            <person name="Elliot D."/>
            <person name="Eliott D."/>
            <person name="Threadgold G."/>
            <person name="Harden G."/>
            <person name="Ware D."/>
            <person name="Begum S."/>
            <person name="Mortimore B."/>
            <person name="Mortimer B."/>
            <person name="Kerry G."/>
            <person name="Heath P."/>
            <person name="Phillimore B."/>
            <person name="Tracey A."/>
            <person name="Corby N."/>
            <person name="Dunn M."/>
            <person name="Johnson C."/>
            <person name="Wood J."/>
            <person name="Clark S."/>
            <person name="Pelan S."/>
            <person name="Griffiths G."/>
            <person name="Smith M."/>
            <person name="Glithero R."/>
            <person name="Howden P."/>
            <person name="Barker N."/>
            <person name="Lloyd C."/>
            <person name="Stevens C."/>
            <person name="Harley J."/>
            <person name="Holt K."/>
            <person name="Panagiotidis G."/>
            <person name="Lovell J."/>
            <person name="Beasley H."/>
            <person name="Henderson C."/>
            <person name="Gordon D."/>
            <person name="Auger K."/>
            <person name="Wright D."/>
            <person name="Collins J."/>
            <person name="Raisen C."/>
            <person name="Dyer L."/>
            <person name="Leung K."/>
            <person name="Robertson L."/>
            <person name="Ambridge K."/>
            <person name="Leongamornlert D."/>
            <person name="McGuire S."/>
            <person name="Gilderthorp R."/>
            <person name="Griffiths C."/>
            <person name="Manthravadi D."/>
            <person name="Nichol S."/>
            <person name="Barker G."/>
            <person name="Whitehead S."/>
            <person name="Kay M."/>
            <person name="Brown J."/>
            <person name="Murnane C."/>
            <person name="Gray E."/>
            <person name="Humphries M."/>
            <person name="Sycamore N."/>
            <person name="Barker D."/>
            <person name="Saunders D."/>
            <person name="Wallis J."/>
            <person name="Babbage A."/>
            <person name="Hammond S."/>
            <person name="Mashreghi-Mohammadi M."/>
            <person name="Barr L."/>
            <person name="Martin S."/>
            <person name="Wray P."/>
            <person name="Ellington A."/>
            <person name="Matthews N."/>
            <person name="Ellwood M."/>
            <person name="Woodmansey R."/>
            <person name="Clark G."/>
            <person name="Cooper J."/>
            <person name="Cooper J."/>
            <person name="Tromans A."/>
            <person name="Grafham D."/>
            <person name="Skuce C."/>
            <person name="Pandian R."/>
            <person name="Andrews R."/>
            <person name="Harrison E."/>
            <person name="Kimberley A."/>
            <person name="Garnett J."/>
            <person name="Fosker N."/>
            <person name="Hall R."/>
            <person name="Garner P."/>
            <person name="Kelly D."/>
            <person name="Bird C."/>
            <person name="Palmer S."/>
            <person name="Gehring I."/>
            <person name="Berger A."/>
            <person name="Dooley C.M."/>
            <person name="Ersan-Urun Z."/>
            <person name="Eser C."/>
            <person name="Geiger H."/>
            <person name="Geisler M."/>
            <person name="Karotki L."/>
            <person name="Kirn A."/>
            <person name="Konantz J."/>
            <person name="Konantz M."/>
            <person name="Oberlander M."/>
            <person name="Rudolph-Geiger S."/>
            <person name="Teucke M."/>
            <person name="Lanz C."/>
            <person name="Raddatz G."/>
            <person name="Osoegawa K."/>
            <person name="Zhu B."/>
            <person name="Rapp A."/>
            <person name="Widaa S."/>
            <person name="Langford C."/>
            <person name="Yang F."/>
            <person name="Schuster S.C."/>
            <person name="Carter N.P."/>
            <person name="Harrow J."/>
            <person name="Ning Z."/>
            <person name="Herrero J."/>
            <person name="Searle S.M."/>
            <person name="Enright A."/>
            <person name="Geisler R."/>
            <person name="Plasterk R.H."/>
            <person name="Lee C."/>
            <person name="Westerfield M."/>
            <person name="de Jong P.J."/>
            <person name="Zon L.I."/>
            <person name="Postlethwait J.H."/>
            <person name="Nusslein-Volhard C."/>
            <person name="Hubbard T.J."/>
            <person name="Roest Crollius H."/>
            <person name="Rogers J."/>
            <person name="Stemple D.L."/>
        </authorList>
    </citation>
    <scope>NUCLEOTIDE SEQUENCE [LARGE SCALE GENOMIC DNA]</scope>
    <source>
        <strain evidence="4">Tuebingen</strain>
    </source>
</reference>
<organism evidence="4">
    <name type="scientific">Danio rerio</name>
    <name type="common">Zebrafish</name>
    <name type="synonym">Brachydanio rerio</name>
    <dbReference type="NCBI Taxonomy" id="7955"/>
    <lineage>
        <taxon>Eukaryota</taxon>
        <taxon>Metazoa</taxon>
        <taxon>Chordata</taxon>
        <taxon>Craniata</taxon>
        <taxon>Vertebrata</taxon>
        <taxon>Euteleostomi</taxon>
        <taxon>Actinopterygii</taxon>
        <taxon>Neopterygii</taxon>
        <taxon>Teleostei</taxon>
        <taxon>Ostariophysi</taxon>
        <taxon>Cypriniformes</taxon>
        <taxon>Danionidae</taxon>
        <taxon>Danioninae</taxon>
        <taxon>Danio</taxon>
    </lineage>
</organism>
<sequence length="2601" mass="286382">MSFKLKSGCRSSCHTTSGFSVPYVSRIHGGLKAGKGVFIQGAVPAGSDGFVVNLKCGESDGDDIAFQMKPQFISNFTAVNSRQNGSWGKEEKLDFPLKPGSSFDLNIAVNSEGYQVFLSGQEVGCFQHRISLERVNTLAVAGGVSLTNVMFTEGWSGSSSIRGGRGMHHSHHGVFRGHSSMREGTWSFTETKHHPSTTHLTTELSLSNPVQNPKLPYVGPISGGLREGMALYVKGVVPNNADRFALNFKTGISDKDDVAFHFNPRMEQKVTMNSFQNGAWGTEESVSDNPFKKGQDFEMLTAITSAGYQVYVNGKELYTFKHHIPLEKVAVLNIGGDVTLNLFGFIQNLSTSAFPTRDTKTFTSLGSSHGKWSSTHYEISQPVQHPNLPRVVQIPGGLKEGMILYMKGAVPANADRFEINFKTGQSGDDDTAFHFNPRMDKNVAMNSIINGQSGTEEIISDNPFKKGEPFEMLTIIKPEGYQVQVNGKEQCIFKHRTPLERVSALNISGDVAVNNLEISQSIQNPNIPYVGQVPGGLREGMALFMQGVVPDNADQFEINFKTGQSGSDDIAFHFNPRMGQKVVMNSFRNGAWETEESVSDNPFTKGQHFKMLTAITSAGYQVYVNDKELCTFKHRLPLERLSTLNISGNVAINSLGSIQNWSTSSPVTQAKSTIPSHGSTHGKWSSTHLEISQPVQQPKLARVVQIPGGLKEGMILYMKGAVPANADRFEINFKTGQSGDDDTAFHFNPRLDKNVAMNSVINGQSGTEEIISDNPFKKGEPFEMLTIIKPEGYQVQVNGKEQCIFKHRTPLERVSALNISGDVAVNNLEISQSIQNPIIPYVGQVPGGLREGMALFMQGVVPDNADQFEINFKTGQSGSDDIAFHFKPQMGQKVVMNSFRNGAWETEESVSDNPFTKGQHFKMLTAITSAGYQVYVNDKELCTFKHRLPLERLSTLNISGNVAINSLGSIQNWSTSSPVTQAKSTIPSHGSTHRKWSSTHLEISQPVQQPNLPRVVQIPGGLKEGMILYMKGAVPANADRFEINFKTGQSGDDDTAFHFNPRLDKNVAMNSVINGQSGTEEIISDNPFKKGEPFEMLTIIKPEGYQVQVNGKEQCIFKHRTPLERVSALNIGGDVAVNNLEISQSIQNPNIPYVGQVPGGLREGMALFMQGVVPDNADQFEINFKTGQSGSDDIAFHFNPRMGQKVVMNSFRNGAWETEESVSDNPFTKGQHFKMLTAITSAGYQVYVNDKELCSFKHRLPLERLSTLNISGNVAISSLGSIQNWSTSSPVTQAKSSIPSLGRSSGKWSTTHLEISQPVQQPKLHKVVQIPGGLKEGMILYMKGAVPANADRFEINFKTGQSGDDDTAFHFNPRLDKNVAMNSVINGQSGTEEIISDNPFKKGEPFEMLTIIKPEGYQVQVNGKEQCIFKHRTPLERVSALNIGGDVAVNNLEILQSIQNPNIPYVGQVPGGLREGMALFMQGVVPDNADQFEINFKTGQSGSDDIAFHFKPQMGQKVVMNSFRNGAWETEESVSDNPFTKGQHFKMLTAITSAGYQVYVNDKELCTFKHRLPLERLSTLNISGNVAINSLGSIQNWSTSSPVAQARSAIPSQGSSHGKWSSTHLEISQPVQHPKLTKAVQIPGGLKEGMILYMKGAVPANADRFEINFKTGQSGDDDTAFHFNPRLDKNVAMNSVINGQSGTEEIISDNPFKKGEPFEMLTMIKPEGYQVQVNGKEQCIFKHRTPLERVSALNISGDVAVNNLEISQSIQNPNIPYVDQIPGGLREGMAMFMQGVVPDNADQFEINFKTGQSGSDDIAFHFNPRMGQKVTMNSFRNGAWETEESVSDNPFKKGQHFSMLTAITSAGYQVYVNDKELCTFKHRLPLERLSTLNISGNVAINSLGSIQNWSTSSLVPQAKSTISSLGGSHGEQSTTHLEISQPVQHPSIPYVGPISGGLREGMAVYLQGVVPPNADKFQINFKTGQSGSDDTAFHFNPRMGQIVAMNSFRNGKWETQESVSNNPFKKGEAFEMFTVIKSEGYQVYVNGKEHYTFKHRIPLEKVSTLSIVGGVSVKLLGFIENWSKSSFCTKVKSTITCMGSSHKEQSSIHSEISQAVQNPNLPYVGPISGGLREGMAVYLQGVVPPNADKFEINFKTGQSGSDDIAFHFNPQMGQKVVMNSFRNGAWETEESVSDNPFTKGQDFEMLTVLQPEGYQVYVNGKVLHTFKHRMQLEKVSTLNIFGGVAVNLLGFIQNWSKSSFATQVKSTYTSLGSSHLEQSTTHSEIVQAVQNPNLPYVGSISGGLREGMALYFQGVVPPNADKFEINFKTGQSGSDDIAFHFNPLMGQNLDMNSFRNGAWETQESVSNNPFKKGEAFEMFMVIKSEGYQVYVNENDLYTFKHRIPLEKVSILNIVGAVSMNIFGFIQNWSKSSFTTRVKSTITSLGSPQWDLSIIQSKALQAVQNPNLPYLGQIPGGLREGMTLYVKGVVPSNGDRFSINFKTGSTDKDDIAFHFNPRMGSKLVMNSMKSGRWGAEEYVSENPCKKGDAFEFYIQIKAEGYQVQFKDHKQSMFKHRIPFERVTTINVLGNVSISFLGFVMGM</sequence>
<dbReference type="AlphaFoldDB" id="A0A0R4II06"/>
<reference evidence="6" key="3">
    <citation type="submission" date="2025-04" db="UniProtKB">
        <authorList>
            <consortium name="RefSeq"/>
        </authorList>
    </citation>
    <scope>IDENTIFICATION</scope>
    <source>
        <strain evidence="6">Tuebingen</strain>
    </source>
</reference>
<feature type="domain" description="Galectin" evidence="3">
    <location>
        <begin position="702"/>
        <end position="831"/>
    </location>
</feature>
<feature type="domain" description="Galectin" evidence="3">
    <location>
        <begin position="1326"/>
        <end position="1455"/>
    </location>
</feature>
<dbReference type="FunFam" id="2.60.120.200:FF:000124">
    <property type="entry name" value="Galectin-4"/>
    <property type="match status" value="15"/>
</dbReference>
<feature type="domain" description="Galectin" evidence="3">
    <location>
        <begin position="1014"/>
        <end position="1143"/>
    </location>
</feature>
<dbReference type="ExpressionAtlas" id="A0A0R4II06">
    <property type="expression patterns" value="differential"/>
</dbReference>
<feature type="domain" description="Galectin" evidence="3">
    <location>
        <begin position="841"/>
        <end position="970"/>
    </location>
</feature>
<proteinExistence type="evidence at protein level"/>
<evidence type="ECO:0000256" key="2">
    <source>
        <dbReference type="ARBA" id="ARBA00022737"/>
    </source>
</evidence>
<dbReference type="InterPro" id="IPR044156">
    <property type="entry name" value="Galectin-like"/>
</dbReference>
<feature type="domain" description="Galectin" evidence="3">
    <location>
        <begin position="2469"/>
        <end position="2598"/>
    </location>
</feature>
<keyword evidence="2" id="KW-0677">Repeat</keyword>
<feature type="domain" description="Galectin" evidence="3">
    <location>
        <begin position="1465"/>
        <end position="1594"/>
    </location>
</feature>
<dbReference type="PANTHER" id="PTHR11346:SF32">
    <property type="entry name" value="GALECTIN-4"/>
    <property type="match status" value="1"/>
</dbReference>
<dbReference type="GeneID" id="567193"/>
<dbReference type="PANTHER" id="PTHR11346">
    <property type="entry name" value="GALECTIN"/>
    <property type="match status" value="1"/>
</dbReference>
<dbReference type="Pfam" id="PF00337">
    <property type="entry name" value="Gal-bind_lectin"/>
    <property type="match status" value="16"/>
</dbReference>
<dbReference type="CDD" id="cd00070">
    <property type="entry name" value="GLECT"/>
    <property type="match status" value="16"/>
</dbReference>
<evidence type="ECO:0000259" key="3">
    <source>
        <dbReference type="PROSITE" id="PS51304"/>
    </source>
</evidence>
<dbReference type="SUPFAM" id="SSF49899">
    <property type="entry name" value="Concanavalin A-like lectins/glucanases"/>
    <property type="match status" value="16"/>
</dbReference>
<dbReference type="STRING" id="7955.ENSDARP00000134965"/>
<dbReference type="Ensembl" id="ENSDART00000161022.3">
    <property type="protein sequence ID" value="ENSDARP00000134965.2"/>
    <property type="gene ID" value="ENSDARG00000104016.3"/>
</dbReference>
<dbReference type="InterPro" id="IPR013320">
    <property type="entry name" value="ConA-like_dom_sf"/>
</dbReference>
<feature type="domain" description="Galectin" evidence="3">
    <location>
        <begin position="529"/>
        <end position="658"/>
    </location>
</feature>
<feature type="domain" description="Galectin" evidence="3">
    <location>
        <begin position="217"/>
        <end position="346"/>
    </location>
</feature>
<feature type="domain" description="Galectin" evidence="3">
    <location>
        <begin position="1950"/>
        <end position="2079"/>
    </location>
</feature>